<dbReference type="InterPro" id="IPR046883">
    <property type="entry name" value="T6SS_FHA_C"/>
</dbReference>
<dbReference type="Pfam" id="PF20232">
    <property type="entry name" value="T6SS_FHA_C"/>
    <property type="match status" value="1"/>
</dbReference>
<gene>
    <name evidence="4" type="ORF">BIY22_06440</name>
</gene>
<name>A0A1Q9HJZ6_9VIBR</name>
<dbReference type="InterPro" id="IPR000253">
    <property type="entry name" value="FHA_dom"/>
</dbReference>
<dbReference type="CDD" id="cd00060">
    <property type="entry name" value="FHA"/>
    <property type="match status" value="1"/>
</dbReference>
<evidence type="ECO:0000259" key="3">
    <source>
        <dbReference type="Pfam" id="PF20232"/>
    </source>
</evidence>
<proteinExistence type="predicted"/>
<organism evidence="4 5">
    <name type="scientific">Vibrio panuliri</name>
    <dbReference type="NCBI Taxonomy" id="1381081"/>
    <lineage>
        <taxon>Bacteria</taxon>
        <taxon>Pseudomonadati</taxon>
        <taxon>Pseudomonadota</taxon>
        <taxon>Gammaproteobacteria</taxon>
        <taxon>Vibrionales</taxon>
        <taxon>Vibrionaceae</taxon>
        <taxon>Vibrio</taxon>
    </lineage>
</organism>
<dbReference type="RefSeq" id="WP_075708427.1">
    <property type="nucleotide sequence ID" value="NZ_MJMJ01000012.1"/>
</dbReference>
<dbReference type="Proteomes" id="UP000186313">
    <property type="component" value="Unassembled WGS sequence"/>
</dbReference>
<evidence type="ECO:0000256" key="1">
    <source>
        <dbReference type="SAM" id="MobiDB-lite"/>
    </source>
</evidence>
<evidence type="ECO:0000313" key="4">
    <source>
        <dbReference type="EMBL" id="OLQ90626.1"/>
    </source>
</evidence>
<dbReference type="InterPro" id="IPR008984">
    <property type="entry name" value="SMAD_FHA_dom_sf"/>
</dbReference>
<sequence>METLEKLNLNLLVVNAQKLESGLSALMKWDAKGGVIGASKLSKWVLKDNQDGVRPQHCEIVMVDGAFCLKDLCGETYINGTEMPIGKGSLAKLVHKDQIQIGPYEIRVALGELDADSVTGSLTNLFDNASDDLLSDDELESAHELPQESLENADPLAALEERLPSHQERSLIVDDKHEIAEPADSSTLVPDQDLTLRDPSFTVQADSDNEISSSMSLKRILRFGFGRKKPKPAPITPVQSDQADELESQHTVIQQDSEGFQMDEQALDLLEEEVAKSIQPEQATKRAATTGGHLLTGPMLSGLGADVNNTDDIERMHMLSQEMGESLQACIQGILALHQQVSEGRFGTLNRNLQPIEDNPLRLGLSYEETIKTLYDSEKSAVHLSAPAAIEESLRNVQAHNEAMQHATGEALTQILGAFSPQVLLRRFQNYKRSHQDVSQNSDEWAWNMYCNYYQELTSHRQQGFEKLFWEIFEQAYDKKIREKQMEF</sequence>
<comment type="caution">
    <text evidence="4">The sequence shown here is derived from an EMBL/GenBank/DDBJ whole genome shotgun (WGS) entry which is preliminary data.</text>
</comment>
<dbReference type="NCBIfam" id="TIGR03354">
    <property type="entry name" value="VI_FHA"/>
    <property type="match status" value="1"/>
</dbReference>
<dbReference type="Pfam" id="PF00498">
    <property type="entry name" value="FHA"/>
    <property type="match status" value="1"/>
</dbReference>
<feature type="domain" description="FHA" evidence="2">
    <location>
        <begin position="35"/>
        <end position="102"/>
    </location>
</feature>
<feature type="domain" description="Type VI secretion system FHA" evidence="3">
    <location>
        <begin position="302"/>
        <end position="479"/>
    </location>
</feature>
<dbReference type="SUPFAM" id="SSF49879">
    <property type="entry name" value="SMAD/FHA domain"/>
    <property type="match status" value="1"/>
</dbReference>
<dbReference type="AlphaFoldDB" id="A0A1Q9HJZ6"/>
<dbReference type="OrthoDB" id="273564at2"/>
<feature type="region of interest" description="Disordered" evidence="1">
    <location>
        <begin position="229"/>
        <end position="251"/>
    </location>
</feature>
<evidence type="ECO:0000259" key="2">
    <source>
        <dbReference type="Pfam" id="PF00498"/>
    </source>
</evidence>
<protein>
    <submittedName>
        <fullName evidence="4">Uncharacterized protein</fullName>
    </submittedName>
</protein>
<dbReference type="Gene3D" id="2.60.200.20">
    <property type="match status" value="1"/>
</dbReference>
<reference evidence="4 5" key="1">
    <citation type="submission" date="2016-09" db="EMBL/GenBank/DDBJ databases">
        <title>Genomic Taxonomy of the Vibrionaceae.</title>
        <authorList>
            <person name="Gonzalez-Castillo A."/>
            <person name="Gomez-Gil B."/>
            <person name="Enciso-Ibarra K."/>
        </authorList>
    </citation>
    <scope>NUCLEOTIDE SEQUENCE [LARGE SCALE GENOMIC DNA]</scope>
    <source>
        <strain evidence="4 5">CAIM 703</strain>
    </source>
</reference>
<dbReference type="InterPro" id="IPR017735">
    <property type="entry name" value="T6SS_FHA"/>
</dbReference>
<dbReference type="STRING" id="1381081.BIY22_06440"/>
<dbReference type="EMBL" id="MJMJ01000012">
    <property type="protein sequence ID" value="OLQ90626.1"/>
    <property type="molecule type" value="Genomic_DNA"/>
</dbReference>
<evidence type="ECO:0000313" key="5">
    <source>
        <dbReference type="Proteomes" id="UP000186313"/>
    </source>
</evidence>
<accession>A0A1Q9HJZ6</accession>